<accession>A0A1G1XZD8</accession>
<evidence type="ECO:0000313" key="10">
    <source>
        <dbReference type="EMBL" id="OGY45294.1"/>
    </source>
</evidence>
<dbReference type="EMBL" id="MHIB01000003">
    <property type="protein sequence ID" value="OGY45294.1"/>
    <property type="molecule type" value="Genomic_DNA"/>
</dbReference>
<dbReference type="GO" id="GO:0005829">
    <property type="term" value="C:cytosol"/>
    <property type="evidence" value="ECO:0007669"/>
    <property type="project" value="TreeGrafter"/>
</dbReference>
<evidence type="ECO:0000313" key="11">
    <source>
        <dbReference type="Proteomes" id="UP000178930"/>
    </source>
</evidence>
<evidence type="ECO:0000256" key="7">
    <source>
        <dbReference type="ARBA" id="ARBA00023239"/>
    </source>
</evidence>
<evidence type="ECO:0000256" key="4">
    <source>
        <dbReference type="ARBA" id="ARBA00023066"/>
    </source>
</evidence>
<keyword evidence="2" id="KW-0210">Decarboxylase</keyword>
<comment type="caution">
    <text evidence="10">The sequence shown here is derived from an EMBL/GenBank/DDBJ whole genome shotgun (WGS) entry which is preliminary data.</text>
</comment>
<dbReference type="InterPro" id="IPR003826">
    <property type="entry name" value="AdoMetDC_fam_prok"/>
</dbReference>
<keyword evidence="9" id="KW-0670">Pyruvate</keyword>
<protein>
    <submittedName>
        <fullName evidence="10">S-adenosylmethionine decarboxylase proenzyme</fullName>
    </submittedName>
</protein>
<evidence type="ECO:0000256" key="3">
    <source>
        <dbReference type="ARBA" id="ARBA00022813"/>
    </source>
</evidence>
<evidence type="ECO:0000256" key="6">
    <source>
        <dbReference type="ARBA" id="ARBA00023145"/>
    </source>
</evidence>
<reference evidence="10 11" key="1">
    <citation type="journal article" date="2016" name="Nat. Commun.">
        <title>Thousands of microbial genomes shed light on interconnected biogeochemical processes in an aquifer system.</title>
        <authorList>
            <person name="Anantharaman K."/>
            <person name="Brown C.T."/>
            <person name="Hug L.A."/>
            <person name="Sharon I."/>
            <person name="Castelle C.J."/>
            <person name="Probst A.J."/>
            <person name="Thomas B.C."/>
            <person name="Singh A."/>
            <person name="Wilkins M.J."/>
            <person name="Karaoz U."/>
            <person name="Brodie E.L."/>
            <person name="Williams K.H."/>
            <person name="Hubbard S.S."/>
            <person name="Banfield J.F."/>
        </authorList>
    </citation>
    <scope>NUCLEOTIDE SEQUENCE [LARGE SCALE GENOMIC DNA]</scope>
</reference>
<keyword evidence="5" id="KW-0620">Polyamine biosynthesis</keyword>
<dbReference type="InterPro" id="IPR017716">
    <property type="entry name" value="S-AdoMet_deCOase_pro-enz"/>
</dbReference>
<dbReference type="AlphaFoldDB" id="A0A1G1XZD8"/>
<dbReference type="Pfam" id="PF02675">
    <property type="entry name" value="AdoMet_dc"/>
    <property type="match status" value="1"/>
</dbReference>
<evidence type="ECO:0000256" key="8">
    <source>
        <dbReference type="ARBA" id="ARBA00023270"/>
    </source>
</evidence>
<keyword evidence="7" id="KW-0456">Lyase</keyword>
<dbReference type="PANTHER" id="PTHR33866">
    <property type="entry name" value="S-ADENOSYLMETHIONINE DECARBOXYLASE PROENZYME"/>
    <property type="match status" value="1"/>
</dbReference>
<dbReference type="PANTHER" id="PTHR33866:SF2">
    <property type="entry name" value="S-ADENOSYLMETHIONINE DECARBOXYLASE PROENZYME"/>
    <property type="match status" value="1"/>
</dbReference>
<dbReference type="Proteomes" id="UP000178930">
    <property type="component" value="Unassembled WGS sequence"/>
</dbReference>
<evidence type="ECO:0000256" key="5">
    <source>
        <dbReference type="ARBA" id="ARBA00023115"/>
    </source>
</evidence>
<dbReference type="NCBIfam" id="TIGR03330">
    <property type="entry name" value="SAM_DCase_Bsu"/>
    <property type="match status" value="1"/>
</dbReference>
<name>A0A1G1XZD8_9BACT</name>
<evidence type="ECO:0000256" key="9">
    <source>
        <dbReference type="ARBA" id="ARBA00023317"/>
    </source>
</evidence>
<dbReference type="InterPro" id="IPR016067">
    <property type="entry name" value="S-AdoMet_deCO2ase_core"/>
</dbReference>
<gene>
    <name evidence="10" type="ORF">A2729_00425</name>
</gene>
<keyword evidence="4" id="KW-0745">Spermidine biosynthesis</keyword>
<proteinExistence type="predicted"/>
<dbReference type="GO" id="GO:0004014">
    <property type="term" value="F:adenosylmethionine decarboxylase activity"/>
    <property type="evidence" value="ECO:0007669"/>
    <property type="project" value="InterPro"/>
</dbReference>
<dbReference type="GO" id="GO:0008295">
    <property type="term" value="P:spermidine biosynthetic process"/>
    <property type="evidence" value="ECO:0007669"/>
    <property type="project" value="UniProtKB-KW"/>
</dbReference>
<evidence type="ECO:0000256" key="2">
    <source>
        <dbReference type="ARBA" id="ARBA00022793"/>
    </source>
</evidence>
<dbReference type="Gene3D" id="3.60.90.10">
    <property type="entry name" value="S-adenosylmethionine decarboxylase"/>
    <property type="match status" value="1"/>
</dbReference>
<comment type="cofactor">
    <cofactor evidence="1">
        <name>pyruvate</name>
        <dbReference type="ChEBI" id="CHEBI:15361"/>
    </cofactor>
</comment>
<dbReference type="STRING" id="1797532.A2729_00425"/>
<keyword evidence="3" id="KW-0068">Autocatalytic cleavage</keyword>
<organism evidence="10 11">
    <name type="scientific">Candidatus Buchananbacteria bacterium RIFCSPHIGHO2_01_FULL_39_14</name>
    <dbReference type="NCBI Taxonomy" id="1797532"/>
    <lineage>
        <taxon>Bacteria</taxon>
        <taxon>Candidatus Buchananiibacteriota</taxon>
    </lineage>
</organism>
<sequence>MKPSDNYFGPHLMLEGYGCDRKKLLDMRRVFKFLNNLPNLIGMHKISTPYVIDYDGGEKPKDWGFSGMVLIAESHISIHTFPEKNFVSIDVYSCKIFSKEKVVKIFKQYFSPKSVEINLVIRGKKFEKT</sequence>
<keyword evidence="8" id="KW-0704">Schiff base</keyword>
<evidence type="ECO:0000256" key="1">
    <source>
        <dbReference type="ARBA" id="ARBA00001928"/>
    </source>
</evidence>
<keyword evidence="6" id="KW-0865">Zymogen</keyword>
<dbReference type="SUPFAM" id="SSF56276">
    <property type="entry name" value="S-adenosylmethionine decarboxylase"/>
    <property type="match status" value="1"/>
</dbReference>